<dbReference type="PRINTS" id="PR00834">
    <property type="entry name" value="PROTEASES2C"/>
</dbReference>
<keyword evidence="5" id="KW-0677">Repeat</keyword>
<feature type="binding site" evidence="10">
    <location>
        <position position="112"/>
    </location>
    <ligand>
        <name>substrate</name>
    </ligand>
</feature>
<evidence type="ECO:0000313" key="14">
    <source>
        <dbReference type="Proteomes" id="UP000223606"/>
    </source>
</evidence>
<feature type="domain" description="PDZ" evidence="12">
    <location>
        <begin position="256"/>
        <end position="328"/>
    </location>
</feature>
<dbReference type="PROSITE" id="PS50106">
    <property type="entry name" value="PDZ"/>
    <property type="match status" value="2"/>
</dbReference>
<dbReference type="GO" id="GO:0006508">
    <property type="term" value="P:proteolysis"/>
    <property type="evidence" value="ECO:0007669"/>
    <property type="project" value="UniProtKB-KW"/>
</dbReference>
<protein>
    <submittedName>
        <fullName evidence="13">Periplasmic pH-dependent serine endoprotease DegQ</fullName>
        <ecNumber evidence="13">3.4.21.107</ecNumber>
    </submittedName>
</protein>
<feature type="active site" description="Charge relay system" evidence="9">
    <location>
        <position position="112"/>
    </location>
</feature>
<evidence type="ECO:0000256" key="8">
    <source>
        <dbReference type="ARBA" id="ARBA00022825"/>
    </source>
</evidence>
<comment type="similarity">
    <text evidence="2">Belongs to the peptidase S1C family.</text>
</comment>
<dbReference type="GO" id="GO:0004252">
    <property type="term" value="F:serine-type endopeptidase activity"/>
    <property type="evidence" value="ECO:0007669"/>
    <property type="project" value="InterPro"/>
</dbReference>
<dbReference type="EC" id="3.4.21.107" evidence="13"/>
<keyword evidence="3 13" id="KW-0645">Protease</keyword>
<dbReference type="AlphaFoldDB" id="A0A2C9D6W8"/>
<dbReference type="OrthoDB" id="7358927at2"/>
<evidence type="ECO:0000256" key="1">
    <source>
        <dbReference type="ARBA" id="ARBA00004418"/>
    </source>
</evidence>
<sequence length="471" mass="50092">MRSRVLLVSCLAGSVVLAASSALLAEERQVPQTSAEIQLSFAPVVKKVAPAVVNVYATREVQQQRSPLFDDPFFRRFFGGNGQVFPPQRRQQNSLGSGVIVDPSGVIITNAHVIIDDSEVKVALADRREFECDVVLKDKDLDLAVLKIRDPKGELPFAQIGESDSLEVGDIVLAIGNPFGVGQTVTQGIVSALARTRVGVADYQYFIQTDAAINPGNSGGALVNMSGQVVGINTAIYSRGGGSNGIGFAIPSDMVKVVLDSARHGDQVKLPSIGADLQPVTAQIAESLGLDRPSGLLIASIDPGGPAEKVGLEPGDRIVSLDGEDVSDPRVFNYRLATIGVGKVAKLVVDRDGQTMAIDIRLQAPKSVERPSEVRVSVRGPFTGTTIADMTPAIAQSLGLPRDEARGVIIAEVDPRSQIARVGFQPGDVILSVNGDDIGSTQDFLRAAGQQPLLWRVTINRRGRIIRLAFR</sequence>
<dbReference type="Gene3D" id="2.30.42.10">
    <property type="match status" value="2"/>
</dbReference>
<dbReference type="SUPFAM" id="SSF50156">
    <property type="entry name" value="PDZ domain-like"/>
    <property type="match status" value="2"/>
</dbReference>
<dbReference type="PANTHER" id="PTHR22939">
    <property type="entry name" value="SERINE PROTEASE FAMILY S1C HTRA-RELATED"/>
    <property type="match status" value="1"/>
</dbReference>
<reference evidence="14" key="1">
    <citation type="submission" date="2017-09" db="EMBL/GenBank/DDBJ databases">
        <title>Genome sequence of Nannocystis excedens DSM 71.</title>
        <authorList>
            <person name="Blom J."/>
        </authorList>
    </citation>
    <scope>NUCLEOTIDE SEQUENCE [LARGE SCALE GENOMIC DNA]</scope>
    <source>
        <strain evidence="14">type strain: E19</strain>
    </source>
</reference>
<keyword evidence="6" id="KW-0574">Periplasm</keyword>
<dbReference type="PANTHER" id="PTHR22939:SF129">
    <property type="entry name" value="SERINE PROTEASE HTRA2, MITOCHONDRIAL"/>
    <property type="match status" value="1"/>
</dbReference>
<feature type="binding site" evidence="10">
    <location>
        <begin position="216"/>
        <end position="218"/>
    </location>
    <ligand>
        <name>substrate</name>
    </ligand>
</feature>
<dbReference type="Pfam" id="PF13180">
    <property type="entry name" value="PDZ_2"/>
    <property type="match status" value="1"/>
</dbReference>
<evidence type="ECO:0000256" key="11">
    <source>
        <dbReference type="SAM" id="SignalP"/>
    </source>
</evidence>
<dbReference type="InterPro" id="IPR036034">
    <property type="entry name" value="PDZ_sf"/>
</dbReference>
<dbReference type="Pfam" id="PF17820">
    <property type="entry name" value="PDZ_6"/>
    <property type="match status" value="1"/>
</dbReference>
<evidence type="ECO:0000256" key="9">
    <source>
        <dbReference type="PIRSR" id="PIRSR611782-1"/>
    </source>
</evidence>
<dbReference type="RefSeq" id="WP_099556476.1">
    <property type="nucleotide sequence ID" value="NZ_LT960614.1"/>
</dbReference>
<dbReference type="InterPro" id="IPR001940">
    <property type="entry name" value="Peptidase_S1C"/>
</dbReference>
<feature type="active site" description="Charge relay system" evidence="9">
    <location>
        <position position="218"/>
    </location>
</feature>
<feature type="active site" description="Charge relay system" evidence="9">
    <location>
        <position position="142"/>
    </location>
</feature>
<evidence type="ECO:0000256" key="2">
    <source>
        <dbReference type="ARBA" id="ARBA00010541"/>
    </source>
</evidence>
<dbReference type="EMBL" id="LT960614">
    <property type="protein sequence ID" value="SON56047.1"/>
    <property type="molecule type" value="Genomic_DNA"/>
</dbReference>
<comment type="subcellular location">
    <subcellularLocation>
        <location evidence="1">Periplasm</location>
    </subcellularLocation>
</comment>
<dbReference type="InterPro" id="IPR041489">
    <property type="entry name" value="PDZ_6"/>
</dbReference>
<organism evidence="13 14">
    <name type="scientific">Hartmannibacter diazotrophicus</name>
    <dbReference type="NCBI Taxonomy" id="1482074"/>
    <lineage>
        <taxon>Bacteria</taxon>
        <taxon>Pseudomonadati</taxon>
        <taxon>Pseudomonadota</taxon>
        <taxon>Alphaproteobacteria</taxon>
        <taxon>Hyphomicrobiales</taxon>
        <taxon>Pleomorphomonadaceae</taxon>
        <taxon>Hartmannibacter</taxon>
    </lineage>
</organism>
<dbReference type="InterPro" id="IPR001478">
    <property type="entry name" value="PDZ"/>
</dbReference>
<evidence type="ECO:0000256" key="7">
    <source>
        <dbReference type="ARBA" id="ARBA00022801"/>
    </source>
</evidence>
<evidence type="ECO:0000256" key="4">
    <source>
        <dbReference type="ARBA" id="ARBA00022729"/>
    </source>
</evidence>
<dbReference type="Proteomes" id="UP000223606">
    <property type="component" value="Chromosome 1"/>
</dbReference>
<dbReference type="SMART" id="SM00228">
    <property type="entry name" value="PDZ"/>
    <property type="match status" value="2"/>
</dbReference>
<dbReference type="GO" id="GO:0042597">
    <property type="term" value="C:periplasmic space"/>
    <property type="evidence" value="ECO:0007669"/>
    <property type="project" value="UniProtKB-SubCell"/>
</dbReference>
<evidence type="ECO:0000256" key="10">
    <source>
        <dbReference type="PIRSR" id="PIRSR611782-2"/>
    </source>
</evidence>
<evidence type="ECO:0000256" key="6">
    <source>
        <dbReference type="ARBA" id="ARBA00022764"/>
    </source>
</evidence>
<feature type="domain" description="PDZ" evidence="12">
    <location>
        <begin position="371"/>
        <end position="438"/>
    </location>
</feature>
<dbReference type="InterPro" id="IPR011782">
    <property type="entry name" value="Pept_S1C_Do"/>
</dbReference>
<dbReference type="KEGG" id="hdi:HDIA_2506"/>
<feature type="chain" id="PRO_5039054894" evidence="11">
    <location>
        <begin position="26"/>
        <end position="471"/>
    </location>
</feature>
<feature type="binding site" evidence="10">
    <location>
        <position position="142"/>
    </location>
    <ligand>
        <name>substrate</name>
    </ligand>
</feature>
<dbReference type="Gene3D" id="2.40.10.120">
    <property type="match status" value="1"/>
</dbReference>
<gene>
    <name evidence="13" type="primary">degQ</name>
    <name evidence="13" type="ORF">HDIA_2506</name>
</gene>
<name>A0A2C9D6W8_9HYPH</name>
<evidence type="ECO:0000259" key="12">
    <source>
        <dbReference type="PROSITE" id="PS50106"/>
    </source>
</evidence>
<keyword evidence="4 11" id="KW-0732">Signal</keyword>
<dbReference type="Pfam" id="PF13365">
    <property type="entry name" value="Trypsin_2"/>
    <property type="match status" value="1"/>
</dbReference>
<evidence type="ECO:0000256" key="3">
    <source>
        <dbReference type="ARBA" id="ARBA00022670"/>
    </source>
</evidence>
<dbReference type="InterPro" id="IPR009003">
    <property type="entry name" value="Peptidase_S1_PA"/>
</dbReference>
<accession>A0A2C9D6W8</accession>
<keyword evidence="8" id="KW-0720">Serine protease</keyword>
<feature type="signal peptide" evidence="11">
    <location>
        <begin position="1"/>
        <end position="25"/>
    </location>
</feature>
<keyword evidence="14" id="KW-1185">Reference proteome</keyword>
<keyword evidence="7 13" id="KW-0378">Hydrolase</keyword>
<dbReference type="NCBIfam" id="TIGR02037">
    <property type="entry name" value="degP_htrA_DO"/>
    <property type="match status" value="1"/>
</dbReference>
<evidence type="ECO:0000256" key="5">
    <source>
        <dbReference type="ARBA" id="ARBA00022737"/>
    </source>
</evidence>
<proteinExistence type="inferred from homology"/>
<evidence type="ECO:0000313" key="13">
    <source>
        <dbReference type="EMBL" id="SON56047.1"/>
    </source>
</evidence>
<dbReference type="SUPFAM" id="SSF50494">
    <property type="entry name" value="Trypsin-like serine proteases"/>
    <property type="match status" value="1"/>
</dbReference>